<reference evidence="1" key="1">
    <citation type="journal article" date="2014" name="Int. J. Syst. Evol. Microbiol.">
        <title>Complete genome sequence of Corynebacterium casei LMG S-19264T (=DSM 44701T), isolated from a smear-ripened cheese.</title>
        <authorList>
            <consortium name="US DOE Joint Genome Institute (JGI-PGF)"/>
            <person name="Walter F."/>
            <person name="Albersmeier A."/>
            <person name="Kalinowski J."/>
            <person name="Ruckert C."/>
        </authorList>
    </citation>
    <scope>NUCLEOTIDE SEQUENCE</scope>
    <source>
        <strain evidence="1">CGMCC 1.10859</strain>
    </source>
</reference>
<dbReference type="EMBL" id="BNAB01000015">
    <property type="protein sequence ID" value="GHE04201.1"/>
    <property type="molecule type" value="Genomic_DNA"/>
</dbReference>
<reference evidence="1" key="3">
    <citation type="submission" date="2023-06" db="EMBL/GenBank/DDBJ databases">
        <authorList>
            <person name="Sun Q."/>
            <person name="Zhou Y."/>
        </authorList>
    </citation>
    <scope>NUCLEOTIDE SEQUENCE</scope>
    <source>
        <strain evidence="1">CGMCC 1.10859</strain>
    </source>
</reference>
<evidence type="ECO:0000313" key="3">
    <source>
        <dbReference type="Proteomes" id="UP000199541"/>
    </source>
</evidence>
<dbReference type="Proteomes" id="UP000634647">
    <property type="component" value="Unassembled WGS sequence"/>
</dbReference>
<sequence>MHYVKLLGQRLMARDFDRQVAEIQVRIAILNGYPALGRPVTETVG</sequence>
<dbReference type="EMBL" id="FNOB01000047">
    <property type="protein sequence ID" value="SDX93554.1"/>
    <property type="molecule type" value="Genomic_DNA"/>
</dbReference>
<comment type="caution">
    <text evidence="1">The sequence shown here is derived from an EMBL/GenBank/DDBJ whole genome shotgun (WGS) entry which is preliminary data.</text>
</comment>
<evidence type="ECO:0000313" key="4">
    <source>
        <dbReference type="Proteomes" id="UP000634647"/>
    </source>
</evidence>
<name>A0AAN4UTB1_9RHOB</name>
<proteinExistence type="predicted"/>
<dbReference type="AlphaFoldDB" id="A0AAN4UTB1"/>
<keyword evidence="3" id="KW-1185">Reference proteome</keyword>
<reference evidence="2 3" key="2">
    <citation type="submission" date="2016-10" db="EMBL/GenBank/DDBJ databases">
        <authorList>
            <person name="Varghese N."/>
            <person name="Submissions S."/>
        </authorList>
    </citation>
    <scope>NUCLEOTIDE SEQUENCE [LARGE SCALE GENOMIC DNA]</scope>
    <source>
        <strain evidence="2 3">DSM 24802</strain>
    </source>
</reference>
<organism evidence="1 4">
    <name type="scientific">Allgaiera indica</name>
    <dbReference type="NCBI Taxonomy" id="765699"/>
    <lineage>
        <taxon>Bacteria</taxon>
        <taxon>Pseudomonadati</taxon>
        <taxon>Pseudomonadota</taxon>
        <taxon>Alphaproteobacteria</taxon>
        <taxon>Rhodobacterales</taxon>
        <taxon>Paracoccaceae</taxon>
        <taxon>Allgaiera</taxon>
    </lineage>
</organism>
<evidence type="ECO:0000313" key="2">
    <source>
        <dbReference type="EMBL" id="SDX93554.1"/>
    </source>
</evidence>
<dbReference type="Proteomes" id="UP000199541">
    <property type="component" value="Unassembled WGS sequence"/>
</dbReference>
<evidence type="ECO:0000313" key="1">
    <source>
        <dbReference type="EMBL" id="GHE04201.1"/>
    </source>
</evidence>
<accession>A0AAN4UTB1</accession>
<gene>
    <name evidence="1" type="ORF">GCM10008024_30540</name>
    <name evidence="2" type="ORF">SAMN05444006_14711</name>
</gene>
<protein>
    <submittedName>
        <fullName evidence="1">Uncharacterized protein</fullName>
    </submittedName>
</protein>